<organism evidence="1 2">
    <name type="scientific">Streptomyces cahuitamycinicus</name>
    <dbReference type="NCBI Taxonomy" id="2070367"/>
    <lineage>
        <taxon>Bacteria</taxon>
        <taxon>Bacillati</taxon>
        <taxon>Actinomycetota</taxon>
        <taxon>Actinomycetes</taxon>
        <taxon>Kitasatosporales</taxon>
        <taxon>Streptomycetaceae</taxon>
        <taxon>Streptomyces</taxon>
    </lineage>
</organism>
<dbReference type="Proteomes" id="UP000235943">
    <property type="component" value="Unassembled WGS sequence"/>
</dbReference>
<reference evidence="1 2" key="1">
    <citation type="submission" date="2018-01" db="EMBL/GenBank/DDBJ databases">
        <title>Draft genome sequence of Streptomyces sp. 13K301.</title>
        <authorList>
            <person name="Sahin N."/>
            <person name="Saygin H."/>
            <person name="Ay H."/>
        </authorList>
    </citation>
    <scope>NUCLEOTIDE SEQUENCE [LARGE SCALE GENOMIC DNA]</scope>
    <source>
        <strain evidence="1 2">13K301</strain>
    </source>
</reference>
<keyword evidence="2" id="KW-1185">Reference proteome</keyword>
<gene>
    <name evidence="1" type="ORF">C1J00_13495</name>
</gene>
<evidence type="ECO:0000313" key="2">
    <source>
        <dbReference type="Proteomes" id="UP000235943"/>
    </source>
</evidence>
<proteinExistence type="predicted"/>
<evidence type="ECO:0000313" key="1">
    <source>
        <dbReference type="EMBL" id="PNG21700.1"/>
    </source>
</evidence>
<protein>
    <submittedName>
        <fullName evidence="1">Uncharacterized protein</fullName>
    </submittedName>
</protein>
<sequence length="60" mass="6573">MMNIISDLIRRLEAVLILPGGTVIVPRSADRDHLPENFKNEWSVVVASAGEEITKAIQAS</sequence>
<dbReference type="AlphaFoldDB" id="A0A2N8TRT2"/>
<accession>A0A2N8TRT2</accession>
<dbReference type="EMBL" id="POUC01000077">
    <property type="protein sequence ID" value="PNG21700.1"/>
    <property type="molecule type" value="Genomic_DNA"/>
</dbReference>
<comment type="caution">
    <text evidence="1">The sequence shown here is derived from an EMBL/GenBank/DDBJ whole genome shotgun (WGS) entry which is preliminary data.</text>
</comment>
<name>A0A2N8TRT2_9ACTN</name>